<sequence length="144" mass="16881">MKPLFLISTTLVLTSCSTSLKFVEKDLAPTMYKGYWAMTPVEDIHRVIKFYPTGMVKIYDYECMQDSYRLNTTETVYLHKEKPNTFTLLDEKKKPFAHFIISQANAHQFKAKEQFIDRKIDPHIWHLSYTNSIGAKPICSPNFY</sequence>
<dbReference type="RefSeq" id="WP_124210465.1">
    <property type="nucleotide sequence ID" value="NZ_CP016615.1"/>
</dbReference>
<dbReference type="OrthoDB" id="5683517at2"/>
<reference evidence="1 2" key="1">
    <citation type="submission" date="2018-11" db="EMBL/GenBank/DDBJ databases">
        <title>Genomic Encyclopedia of Type Strains, Phase IV (KMG-IV): sequencing the most valuable type-strain genomes for metagenomic binning, comparative biology and taxonomic classification.</title>
        <authorList>
            <person name="Goeker M."/>
        </authorList>
    </citation>
    <scope>NUCLEOTIDE SEQUENCE [LARGE SCALE GENOMIC DNA]</scope>
    <source>
        <strain evidence="1 2">DSM 27238</strain>
    </source>
</reference>
<name>A0A3N4VS96_9PAST</name>
<evidence type="ECO:0000313" key="1">
    <source>
        <dbReference type="EMBL" id="RPE85888.1"/>
    </source>
</evidence>
<dbReference type="PROSITE" id="PS51257">
    <property type="entry name" value="PROKAR_LIPOPROTEIN"/>
    <property type="match status" value="1"/>
</dbReference>
<evidence type="ECO:0008006" key="3">
    <source>
        <dbReference type="Google" id="ProtNLM"/>
    </source>
</evidence>
<dbReference type="Proteomes" id="UP000281691">
    <property type="component" value="Unassembled WGS sequence"/>
</dbReference>
<keyword evidence="2" id="KW-1185">Reference proteome</keyword>
<evidence type="ECO:0000313" key="2">
    <source>
        <dbReference type="Proteomes" id="UP000281691"/>
    </source>
</evidence>
<dbReference type="EMBL" id="RKQP01000001">
    <property type="protein sequence ID" value="RPE85888.1"/>
    <property type="molecule type" value="Genomic_DNA"/>
</dbReference>
<accession>A0A3N4VS96</accession>
<comment type="caution">
    <text evidence="1">The sequence shown here is derived from an EMBL/GenBank/DDBJ whole genome shotgun (WGS) entry which is preliminary data.</text>
</comment>
<protein>
    <recommendedName>
        <fullName evidence="3">Lipoprotein</fullName>
    </recommendedName>
</protein>
<gene>
    <name evidence="1" type="ORF">EDC46_0273</name>
</gene>
<proteinExistence type="predicted"/>
<dbReference type="AlphaFoldDB" id="A0A3N4VS96"/>
<organism evidence="1 2">
    <name type="scientific">Vespertiliibacter pulmonis</name>
    <dbReference type="NCBI Taxonomy" id="1443036"/>
    <lineage>
        <taxon>Bacteria</taxon>
        <taxon>Pseudomonadati</taxon>
        <taxon>Pseudomonadota</taxon>
        <taxon>Gammaproteobacteria</taxon>
        <taxon>Pasteurellales</taxon>
        <taxon>Pasteurellaceae</taxon>
        <taxon>Vespertiliibacter</taxon>
    </lineage>
</organism>